<name>A0A2A2LGL7_9BILA</name>
<dbReference type="InterPro" id="IPR041938">
    <property type="entry name" value="Hist-Lys_N-MTase_N"/>
</dbReference>
<dbReference type="Proteomes" id="UP000218231">
    <property type="component" value="Unassembled WGS sequence"/>
</dbReference>
<dbReference type="OrthoDB" id="6627536at2759"/>
<evidence type="ECO:0000256" key="11">
    <source>
        <dbReference type="ARBA" id="ARBA00023163"/>
    </source>
</evidence>
<evidence type="ECO:0000256" key="14">
    <source>
        <dbReference type="ARBA" id="ARBA00052814"/>
    </source>
</evidence>
<organism evidence="20 21">
    <name type="scientific">Diploscapter pachys</name>
    <dbReference type="NCBI Taxonomy" id="2018661"/>
    <lineage>
        <taxon>Eukaryota</taxon>
        <taxon>Metazoa</taxon>
        <taxon>Ecdysozoa</taxon>
        <taxon>Nematoda</taxon>
        <taxon>Chromadorea</taxon>
        <taxon>Rhabditida</taxon>
        <taxon>Rhabditina</taxon>
        <taxon>Rhabditomorpha</taxon>
        <taxon>Rhabditoidea</taxon>
        <taxon>Rhabditidae</taxon>
        <taxon>Diploscapter</taxon>
    </lineage>
</organism>
<keyword evidence="5" id="KW-0678">Repressor</keyword>
<dbReference type="GO" id="GO:0032259">
    <property type="term" value="P:methylation"/>
    <property type="evidence" value="ECO:0007669"/>
    <property type="project" value="UniProtKB-KW"/>
</dbReference>
<dbReference type="SMART" id="SM00317">
    <property type="entry name" value="SET"/>
    <property type="match status" value="1"/>
</dbReference>
<evidence type="ECO:0000256" key="16">
    <source>
        <dbReference type="ARBA" id="ARBA00071597"/>
    </source>
</evidence>
<dbReference type="Gene3D" id="2.170.270.10">
    <property type="entry name" value="SET domain"/>
    <property type="match status" value="1"/>
</dbReference>
<dbReference type="FunFam" id="1.10.10.1700:FF:000001">
    <property type="entry name" value="Histone-lysine N-methyltransferase"/>
    <property type="match status" value="1"/>
</dbReference>
<evidence type="ECO:0000256" key="13">
    <source>
        <dbReference type="ARBA" id="ARBA00051837"/>
    </source>
</evidence>
<keyword evidence="21" id="KW-1185">Reference proteome</keyword>
<dbReference type="PANTHER" id="PTHR12977">
    <property type="entry name" value="SUPPRESSOR OF VARIEGATION 4-20-RELATED"/>
    <property type="match status" value="1"/>
</dbReference>
<comment type="function">
    <text evidence="15">Histone methyltransferase that specifically di- and trimethylates 'Lys-20' of histone H4 (H4K20me2/me3). H4 'Lys-20' trimethylation represents a specific tag for epigenetic transcriptional repression. Contributes to dosage compensation of X chromosome-relative to autosome-linked gene expression, possibly by converting H4K20me1 to H4K20m2/me3 on autosomes. Involved in the regulation of growth and body fat metabolism downstream of the TOR complex 2 pathway.</text>
</comment>
<evidence type="ECO:0000256" key="2">
    <source>
        <dbReference type="ARBA" id="ARBA00004286"/>
    </source>
</evidence>
<dbReference type="GO" id="GO:0005694">
    <property type="term" value="C:chromosome"/>
    <property type="evidence" value="ECO:0007669"/>
    <property type="project" value="UniProtKB-SubCell"/>
</dbReference>
<dbReference type="Gene3D" id="1.10.10.1700">
    <property type="entry name" value="Histone-lysine N-methyltransferase"/>
    <property type="match status" value="1"/>
</dbReference>
<dbReference type="FunFam" id="2.170.270.10:FF:000006">
    <property type="entry name" value="Histone-lysine N-methyltransferase"/>
    <property type="match status" value="1"/>
</dbReference>
<dbReference type="PROSITE" id="PS50280">
    <property type="entry name" value="SET"/>
    <property type="match status" value="1"/>
</dbReference>
<proteinExistence type="predicted"/>
<dbReference type="GO" id="GO:0140941">
    <property type="term" value="F:histone H4K20me methyltransferase activity"/>
    <property type="evidence" value="ECO:0007669"/>
    <property type="project" value="UniProtKB-EC"/>
</dbReference>
<accession>A0A2A2LGL7</accession>
<dbReference type="Pfam" id="PF00856">
    <property type="entry name" value="SET"/>
    <property type="match status" value="1"/>
</dbReference>
<evidence type="ECO:0000256" key="15">
    <source>
        <dbReference type="ARBA" id="ARBA00059646"/>
    </source>
</evidence>
<evidence type="ECO:0000256" key="5">
    <source>
        <dbReference type="ARBA" id="ARBA00022491"/>
    </source>
</evidence>
<evidence type="ECO:0000256" key="17">
    <source>
        <dbReference type="ARBA" id="ARBA00082095"/>
    </source>
</evidence>
<reference evidence="20 21" key="1">
    <citation type="journal article" date="2017" name="Curr. Biol.">
        <title>Genome architecture and evolution of a unichromosomal asexual nematode.</title>
        <authorList>
            <person name="Fradin H."/>
            <person name="Zegar C."/>
            <person name="Gutwein M."/>
            <person name="Lucas J."/>
            <person name="Kovtun M."/>
            <person name="Corcoran D."/>
            <person name="Baugh L.R."/>
            <person name="Kiontke K."/>
            <person name="Gunsalus K."/>
            <person name="Fitch D.H."/>
            <person name="Piano F."/>
        </authorList>
    </citation>
    <scope>NUCLEOTIDE SEQUENCE [LARGE SCALE GENOMIC DNA]</scope>
    <source>
        <strain evidence="20">PF1309</strain>
    </source>
</reference>
<dbReference type="EMBL" id="LIAE01006781">
    <property type="protein sequence ID" value="PAV85353.1"/>
    <property type="molecule type" value="Genomic_DNA"/>
</dbReference>
<dbReference type="EC" id="2.1.1.362" evidence="3"/>
<evidence type="ECO:0000256" key="7">
    <source>
        <dbReference type="ARBA" id="ARBA00022679"/>
    </source>
</evidence>
<keyword evidence="7" id="KW-0808">Transferase</keyword>
<keyword evidence="12" id="KW-0539">Nucleus</keyword>
<dbReference type="InterPro" id="IPR025790">
    <property type="entry name" value="Suv4-20_animal"/>
</dbReference>
<evidence type="ECO:0000259" key="19">
    <source>
        <dbReference type="PROSITE" id="PS50280"/>
    </source>
</evidence>
<dbReference type="SUPFAM" id="SSF82199">
    <property type="entry name" value="SET domain"/>
    <property type="match status" value="1"/>
</dbReference>
<keyword evidence="6" id="KW-0489">Methyltransferase</keyword>
<keyword evidence="8" id="KW-0949">S-adenosyl-L-methionine</keyword>
<dbReference type="CDD" id="cd10524">
    <property type="entry name" value="SET_Suv4-20-like"/>
    <property type="match status" value="1"/>
</dbReference>
<feature type="region of interest" description="Disordered" evidence="18">
    <location>
        <begin position="337"/>
        <end position="383"/>
    </location>
</feature>
<dbReference type="AlphaFoldDB" id="A0A2A2LGL7"/>
<dbReference type="PANTHER" id="PTHR12977:SF4">
    <property type="entry name" value="HISTONE-LYSINE N-METHYLTRANSFERASE KMT5B"/>
    <property type="match status" value="1"/>
</dbReference>
<evidence type="ECO:0000256" key="6">
    <source>
        <dbReference type="ARBA" id="ARBA00022603"/>
    </source>
</evidence>
<comment type="catalytic activity">
    <reaction evidence="13">
        <text>N(6)-methyl-L-lysyl(20)-[histone H4] + S-adenosyl-L-methionine = N(6),N(6)-dimethyl-L-lysyl(20)-[histone H4] + S-adenosyl-L-homocysteine + H(+)</text>
        <dbReference type="Rhea" id="RHEA:60348"/>
        <dbReference type="Rhea" id="RHEA-COMP:15555"/>
        <dbReference type="Rhea" id="RHEA-COMP:15556"/>
        <dbReference type="ChEBI" id="CHEBI:15378"/>
        <dbReference type="ChEBI" id="CHEBI:57856"/>
        <dbReference type="ChEBI" id="CHEBI:59789"/>
        <dbReference type="ChEBI" id="CHEBI:61929"/>
        <dbReference type="ChEBI" id="CHEBI:61976"/>
        <dbReference type="EC" id="2.1.1.362"/>
    </reaction>
</comment>
<keyword evidence="4" id="KW-0158">Chromosome</keyword>
<dbReference type="STRING" id="2018661.A0A2A2LGL7"/>
<keyword evidence="11" id="KW-0804">Transcription</keyword>
<dbReference type="InterPro" id="IPR046341">
    <property type="entry name" value="SET_dom_sf"/>
</dbReference>
<comment type="subcellular location">
    <subcellularLocation>
        <location evidence="2">Chromosome</location>
    </subcellularLocation>
    <subcellularLocation>
        <location evidence="1">Nucleus</location>
    </subcellularLocation>
</comment>
<dbReference type="PROSITE" id="PS51570">
    <property type="entry name" value="SAM_MT43_SUVAR420_2"/>
    <property type="match status" value="1"/>
</dbReference>
<evidence type="ECO:0000256" key="10">
    <source>
        <dbReference type="ARBA" id="ARBA00023015"/>
    </source>
</evidence>
<dbReference type="InterPro" id="IPR001214">
    <property type="entry name" value="SET_dom"/>
</dbReference>
<evidence type="ECO:0000256" key="18">
    <source>
        <dbReference type="SAM" id="MobiDB-lite"/>
    </source>
</evidence>
<evidence type="ECO:0000256" key="12">
    <source>
        <dbReference type="ARBA" id="ARBA00023242"/>
    </source>
</evidence>
<protein>
    <recommendedName>
        <fullName evidence="16">Histone-lysine N-methyltransferase Suv4-20</fullName>
        <ecNumber evidence="3">2.1.1.362</ecNumber>
    </recommendedName>
    <alternativeName>
        <fullName evidence="17">SET domain-containing protein 4</fullName>
    </alternativeName>
</protein>
<evidence type="ECO:0000256" key="1">
    <source>
        <dbReference type="ARBA" id="ARBA00004123"/>
    </source>
</evidence>
<evidence type="ECO:0000313" key="20">
    <source>
        <dbReference type="EMBL" id="PAV85353.1"/>
    </source>
</evidence>
<gene>
    <name evidence="20" type="ORF">WR25_12782</name>
</gene>
<evidence type="ECO:0000313" key="21">
    <source>
        <dbReference type="Proteomes" id="UP000218231"/>
    </source>
</evidence>
<keyword evidence="10" id="KW-0805">Transcription regulation</keyword>
<evidence type="ECO:0000256" key="3">
    <source>
        <dbReference type="ARBA" id="ARBA00012188"/>
    </source>
</evidence>
<comment type="caution">
    <text evidence="20">The sequence shown here is derived from an EMBL/GenBank/DDBJ whole genome shotgun (WGS) entry which is preliminary data.</text>
</comment>
<evidence type="ECO:0000256" key="9">
    <source>
        <dbReference type="ARBA" id="ARBA00022853"/>
    </source>
</evidence>
<evidence type="ECO:0000256" key="4">
    <source>
        <dbReference type="ARBA" id="ARBA00022454"/>
    </source>
</evidence>
<dbReference type="GO" id="GO:0005634">
    <property type="term" value="C:nucleus"/>
    <property type="evidence" value="ECO:0007669"/>
    <property type="project" value="UniProtKB-SubCell"/>
</dbReference>
<sequence length="383" mass="44040">MHQRQYACPLFCIIQLFHTASLHSHLSLQVSPASAESSPVSFDILQPKIPRQQKSAEFFMRPSSFYNRLNLRDNEDYTVLIAQLISSFREIPPSDHSLTPQELCTFDDIATSLVVDSVLDFQTHKMFPRRRYLKQEERTEAKAVMRQFIDTQDFQQALRSFLAFRSIQALLESLKPNKRVEFRDHLLRFLNVFCNKTGFTVEPCTRYSAEEHQGARLIATRYWNRGDRIERLFGVICVLDTNEEAQILKPGQNDFSVMYSTRKKCAQLWLGPAAYTNHDCLANCEFVPNDHTAYIRVLRDMKPGDEITCFYGDNFFGDKNERCECLTCERRKRSAFADESGSDSGGSGTSLEAAGRGAEETGQGNGRPKYGLRNRSYRENHFI</sequence>
<comment type="catalytic activity">
    <reaction evidence="14">
        <text>N(6),N(6)-dimethyl-L-lysyl(20)-[histone H4] + S-adenosyl-L-methionine = N(6),N(6),N(6)-trimethyl-L-lysyl(20)-[histone H4] + S-adenosyl-L-homocysteine + H(+)</text>
        <dbReference type="Rhea" id="RHEA:61992"/>
        <dbReference type="Rhea" id="RHEA-COMP:15556"/>
        <dbReference type="Rhea" id="RHEA-COMP:15998"/>
        <dbReference type="ChEBI" id="CHEBI:15378"/>
        <dbReference type="ChEBI" id="CHEBI:57856"/>
        <dbReference type="ChEBI" id="CHEBI:59789"/>
        <dbReference type="ChEBI" id="CHEBI:61961"/>
        <dbReference type="ChEBI" id="CHEBI:61976"/>
    </reaction>
</comment>
<feature type="domain" description="SET" evidence="19">
    <location>
        <begin position="201"/>
        <end position="312"/>
    </location>
</feature>
<evidence type="ECO:0000256" key="8">
    <source>
        <dbReference type="ARBA" id="ARBA00022691"/>
    </source>
</evidence>
<keyword evidence="9" id="KW-0156">Chromatin regulator</keyword>
<dbReference type="InterPro" id="IPR039977">
    <property type="entry name" value="Suv4-20/Set9"/>
</dbReference>